<keyword evidence="2" id="KW-1185">Reference proteome</keyword>
<evidence type="ECO:0000313" key="2">
    <source>
        <dbReference type="Proteomes" id="UP000664628"/>
    </source>
</evidence>
<proteinExistence type="predicted"/>
<comment type="caution">
    <text evidence="1">The sequence shown here is derived from an EMBL/GenBank/DDBJ whole genome shotgun (WGS) entry which is preliminary data.</text>
</comment>
<dbReference type="PROSITE" id="PS51257">
    <property type="entry name" value="PROKAR_LIPOPROTEIN"/>
    <property type="match status" value="1"/>
</dbReference>
<dbReference type="RefSeq" id="WP_207326986.1">
    <property type="nucleotide sequence ID" value="NZ_JAFMYW010000001.1"/>
</dbReference>
<sequence length="245" mass="27267">MKQVYLIVALLAGSFSCTDKQAAEKGPHLPVIDHPERVEIRKSFGEVPIDNSDFCADPAGNSCVHTYQLLLAQLMILDPIPVPQSTLGPAISTAEAIDLYKSFVSHYRGEPILAVFKQLYPRILLNKYGILEGSDFAQISYFAQQLIEAKSYDHAILLAALKKLKPHSSPGQFSSMKASTLEATQRRRSLLEAEISELSDTTATGRYGDELSTRLFPKDIRAQILARNKSEYRNLLTDLDELNKL</sequence>
<dbReference type="Proteomes" id="UP000664628">
    <property type="component" value="Unassembled WGS sequence"/>
</dbReference>
<protein>
    <submittedName>
        <fullName evidence="1">Uncharacterized protein</fullName>
    </submittedName>
</protein>
<reference evidence="1 2" key="1">
    <citation type="submission" date="2021-03" db="EMBL/GenBank/DDBJ databases">
        <title>Fibrella sp. HMF5405 genome sequencing and assembly.</title>
        <authorList>
            <person name="Kang H."/>
            <person name="Kim H."/>
            <person name="Bae S."/>
            <person name="Joh K."/>
        </authorList>
    </citation>
    <scope>NUCLEOTIDE SEQUENCE [LARGE SCALE GENOMIC DNA]</scope>
    <source>
        <strain evidence="1 2">HMF5405</strain>
    </source>
</reference>
<gene>
    <name evidence="1" type="ORF">J2I46_00610</name>
</gene>
<organism evidence="1 2">
    <name type="scientific">Fibrella forsythiae</name>
    <dbReference type="NCBI Taxonomy" id="2817061"/>
    <lineage>
        <taxon>Bacteria</taxon>
        <taxon>Pseudomonadati</taxon>
        <taxon>Bacteroidota</taxon>
        <taxon>Cytophagia</taxon>
        <taxon>Cytophagales</taxon>
        <taxon>Spirosomataceae</taxon>
        <taxon>Fibrella</taxon>
    </lineage>
</organism>
<accession>A0ABS3JAR1</accession>
<dbReference type="EMBL" id="JAFMYW010000001">
    <property type="protein sequence ID" value="MBO0947064.1"/>
    <property type="molecule type" value="Genomic_DNA"/>
</dbReference>
<evidence type="ECO:0000313" key="1">
    <source>
        <dbReference type="EMBL" id="MBO0947064.1"/>
    </source>
</evidence>
<name>A0ABS3JAR1_9BACT</name>